<reference evidence="1" key="1">
    <citation type="submission" date="2014-09" db="EMBL/GenBank/DDBJ databases">
        <authorList>
            <person name="Magalhaes I.L.F."/>
            <person name="Oliveira U."/>
            <person name="Santos F.R."/>
            <person name="Vidigal T.H.D.A."/>
            <person name="Brescovit A.D."/>
            <person name="Santos A.J."/>
        </authorList>
    </citation>
    <scope>NUCLEOTIDE SEQUENCE</scope>
    <source>
        <tissue evidence="1">Shoot tissue taken approximately 20 cm above the soil surface</tissue>
    </source>
</reference>
<dbReference type="PANTHER" id="PTHR11122">
    <property type="entry name" value="APOSPORY-ASSOCIATED PROTEIN C-RELATED"/>
    <property type="match status" value="1"/>
</dbReference>
<dbReference type="GO" id="GO:0047938">
    <property type="term" value="F:glucose-6-phosphate 1-epimerase activity"/>
    <property type="evidence" value="ECO:0007669"/>
    <property type="project" value="TreeGrafter"/>
</dbReference>
<evidence type="ECO:0008006" key="2">
    <source>
        <dbReference type="Google" id="ProtNLM"/>
    </source>
</evidence>
<dbReference type="SUPFAM" id="SSF74650">
    <property type="entry name" value="Galactose mutarotase-like"/>
    <property type="match status" value="1"/>
</dbReference>
<dbReference type="EMBL" id="GBRH01234123">
    <property type="protein sequence ID" value="JAD63772.1"/>
    <property type="molecule type" value="Transcribed_RNA"/>
</dbReference>
<dbReference type="GO" id="GO:0005737">
    <property type="term" value="C:cytoplasm"/>
    <property type="evidence" value="ECO:0007669"/>
    <property type="project" value="TreeGrafter"/>
</dbReference>
<dbReference type="GO" id="GO:0030246">
    <property type="term" value="F:carbohydrate binding"/>
    <property type="evidence" value="ECO:0007669"/>
    <property type="project" value="InterPro"/>
</dbReference>
<sequence length="148" mass="16445">MSVGHFANSTDLRSGLKVVKDGNGVGQVVLRSPKGASARVSLHGGQVVSWRNDRGEELLFTSSKAIFKPPNAMRCGIQMCFPQFGNSGTLERHGFARNRIWTLDDERPPINHNDSSSKTSVDLLLKPSEDDLKCWPHWYAFVLAYLCL</sequence>
<dbReference type="PANTHER" id="PTHR11122:SF59">
    <property type="entry name" value="GLUCOSE-6-PHOSPHATE 1-EPIMERASE"/>
    <property type="match status" value="1"/>
</dbReference>
<reference evidence="1" key="2">
    <citation type="journal article" date="2015" name="Data Brief">
        <title>Shoot transcriptome of the giant reed, Arundo donax.</title>
        <authorList>
            <person name="Barrero R.A."/>
            <person name="Guerrero F.D."/>
            <person name="Moolhuijzen P."/>
            <person name="Goolsby J.A."/>
            <person name="Tidwell J."/>
            <person name="Bellgard S.E."/>
            <person name="Bellgard M.I."/>
        </authorList>
    </citation>
    <scope>NUCLEOTIDE SEQUENCE</scope>
    <source>
        <tissue evidence="1">Shoot tissue taken approximately 20 cm above the soil surface</tissue>
    </source>
</reference>
<name>A0A0A9BWX9_ARUDO</name>
<dbReference type="InterPro" id="IPR008183">
    <property type="entry name" value="Aldose_1/G6P_1-epimerase"/>
</dbReference>
<dbReference type="Pfam" id="PF01263">
    <property type="entry name" value="Aldose_epim"/>
    <property type="match status" value="1"/>
</dbReference>
<dbReference type="InterPro" id="IPR011013">
    <property type="entry name" value="Gal_mutarotase_sf_dom"/>
</dbReference>
<dbReference type="InterPro" id="IPR014718">
    <property type="entry name" value="GH-type_carb-bd"/>
</dbReference>
<dbReference type="Gene3D" id="2.70.98.10">
    <property type="match status" value="1"/>
</dbReference>
<protein>
    <recommendedName>
        <fullName evidence="2">Glucose-6-phosphate 1-epimerase</fullName>
    </recommendedName>
</protein>
<accession>A0A0A9BWX9</accession>
<dbReference type="GO" id="GO:0005975">
    <property type="term" value="P:carbohydrate metabolic process"/>
    <property type="evidence" value="ECO:0007669"/>
    <property type="project" value="InterPro"/>
</dbReference>
<proteinExistence type="predicted"/>
<dbReference type="AlphaFoldDB" id="A0A0A9BWX9"/>
<organism evidence="1">
    <name type="scientific">Arundo donax</name>
    <name type="common">Giant reed</name>
    <name type="synonym">Donax arundinaceus</name>
    <dbReference type="NCBI Taxonomy" id="35708"/>
    <lineage>
        <taxon>Eukaryota</taxon>
        <taxon>Viridiplantae</taxon>
        <taxon>Streptophyta</taxon>
        <taxon>Embryophyta</taxon>
        <taxon>Tracheophyta</taxon>
        <taxon>Spermatophyta</taxon>
        <taxon>Magnoliopsida</taxon>
        <taxon>Liliopsida</taxon>
        <taxon>Poales</taxon>
        <taxon>Poaceae</taxon>
        <taxon>PACMAD clade</taxon>
        <taxon>Arundinoideae</taxon>
        <taxon>Arundineae</taxon>
        <taxon>Arundo</taxon>
    </lineage>
</organism>
<evidence type="ECO:0000313" key="1">
    <source>
        <dbReference type="EMBL" id="JAD63772.1"/>
    </source>
</evidence>